<proteinExistence type="predicted"/>
<name>A6FWW6_9BACT</name>
<evidence type="ECO:0000313" key="3">
    <source>
        <dbReference type="Proteomes" id="UP000005801"/>
    </source>
</evidence>
<feature type="compositionally biased region" description="Low complexity" evidence="1">
    <location>
        <begin position="31"/>
        <end position="41"/>
    </location>
</feature>
<dbReference type="Proteomes" id="UP000005801">
    <property type="component" value="Unassembled WGS sequence"/>
</dbReference>
<reference evidence="2 3" key="1">
    <citation type="submission" date="2007-06" db="EMBL/GenBank/DDBJ databases">
        <authorList>
            <person name="Shimkets L."/>
            <person name="Ferriera S."/>
            <person name="Johnson J."/>
            <person name="Kravitz S."/>
            <person name="Beeson K."/>
            <person name="Sutton G."/>
            <person name="Rogers Y.-H."/>
            <person name="Friedman R."/>
            <person name="Frazier M."/>
            <person name="Venter J.C."/>
        </authorList>
    </citation>
    <scope>NUCLEOTIDE SEQUENCE [LARGE SCALE GENOMIC DNA]</scope>
    <source>
        <strain evidence="2 3">SIR-1</strain>
    </source>
</reference>
<dbReference type="STRING" id="391625.PPSIR1_04968"/>
<protein>
    <recommendedName>
        <fullName evidence="4">Thioredoxin domain-containing protein</fullName>
    </recommendedName>
</protein>
<dbReference type="OrthoDB" id="5515258at2"/>
<accession>A6FWW6</accession>
<evidence type="ECO:0000256" key="1">
    <source>
        <dbReference type="SAM" id="MobiDB-lite"/>
    </source>
</evidence>
<dbReference type="RefSeq" id="WP_006968965.1">
    <property type="nucleotide sequence ID" value="NZ_ABCS01000001.1"/>
</dbReference>
<sequence>MSSPTTDRRRSTLLIAAMLLGPLACDEGEAPMSSAAAASEQAEGEAKLGPEPADTGAKVAAKAGDGHSHAGPAAAEPEARSVASGLDVGQRLLPFDIINASSGKRYCQICEYGPFPVIMAVGTVDDPEFRKDIVALEAVVDKFGSDKIRAFAVLAESAEGEGLITPHADREALMAQAKAMREELGVRMPVVVPAPNDGKVRGTFEDHYRVSQSRTIMFADRRKQVKFSAIAPLDLSALEAAISDALS</sequence>
<evidence type="ECO:0000313" key="2">
    <source>
        <dbReference type="EMBL" id="EDM81790.1"/>
    </source>
</evidence>
<comment type="caution">
    <text evidence="2">The sequence shown here is derived from an EMBL/GenBank/DDBJ whole genome shotgun (WGS) entry which is preliminary data.</text>
</comment>
<dbReference type="EMBL" id="ABCS01000001">
    <property type="protein sequence ID" value="EDM81790.1"/>
    <property type="molecule type" value="Genomic_DNA"/>
</dbReference>
<organism evidence="2 3">
    <name type="scientific">Plesiocystis pacifica SIR-1</name>
    <dbReference type="NCBI Taxonomy" id="391625"/>
    <lineage>
        <taxon>Bacteria</taxon>
        <taxon>Pseudomonadati</taxon>
        <taxon>Myxococcota</taxon>
        <taxon>Polyangia</taxon>
        <taxon>Nannocystales</taxon>
        <taxon>Nannocystaceae</taxon>
        <taxon>Plesiocystis</taxon>
    </lineage>
</organism>
<keyword evidence="3" id="KW-1185">Reference proteome</keyword>
<evidence type="ECO:0008006" key="4">
    <source>
        <dbReference type="Google" id="ProtNLM"/>
    </source>
</evidence>
<feature type="region of interest" description="Disordered" evidence="1">
    <location>
        <begin position="31"/>
        <end position="81"/>
    </location>
</feature>
<dbReference type="AlphaFoldDB" id="A6FWW6"/>
<gene>
    <name evidence="2" type="ORF">PPSIR1_04968</name>
</gene>